<organism evidence="2 3">
    <name type="scientific">Heterodera trifolii</name>
    <dbReference type="NCBI Taxonomy" id="157864"/>
    <lineage>
        <taxon>Eukaryota</taxon>
        <taxon>Metazoa</taxon>
        <taxon>Ecdysozoa</taxon>
        <taxon>Nematoda</taxon>
        <taxon>Chromadorea</taxon>
        <taxon>Rhabditida</taxon>
        <taxon>Tylenchina</taxon>
        <taxon>Tylenchomorpha</taxon>
        <taxon>Tylenchoidea</taxon>
        <taxon>Heteroderidae</taxon>
        <taxon>Heteroderinae</taxon>
        <taxon>Heterodera</taxon>
    </lineage>
</organism>
<dbReference type="EMBL" id="JBICBT010000559">
    <property type="protein sequence ID" value="KAL3109691.1"/>
    <property type="molecule type" value="Genomic_DNA"/>
</dbReference>
<feature type="compositionally biased region" description="Low complexity" evidence="1">
    <location>
        <begin position="21"/>
        <end position="34"/>
    </location>
</feature>
<dbReference type="Proteomes" id="UP001620626">
    <property type="component" value="Unassembled WGS sequence"/>
</dbReference>
<name>A0ABD2L3M3_9BILA</name>
<dbReference type="AlphaFoldDB" id="A0ABD2L3M3"/>
<sequence>MLQIGPETGQMGNIGPTNFNSPSRQLQNQQQLQYQQQSLLSMPNAFFGNSLQADFLNTQQQFFITNSPESSATTARTKKGKPKLSADKSHANIGSSSGRASTEFDAPKQASLW</sequence>
<feature type="compositionally biased region" description="Polar residues" evidence="1">
    <location>
        <begin position="66"/>
        <end position="75"/>
    </location>
</feature>
<proteinExistence type="predicted"/>
<evidence type="ECO:0000313" key="2">
    <source>
        <dbReference type="EMBL" id="KAL3109691.1"/>
    </source>
</evidence>
<feature type="region of interest" description="Disordered" evidence="1">
    <location>
        <begin position="1"/>
        <end position="34"/>
    </location>
</feature>
<feature type="region of interest" description="Disordered" evidence="1">
    <location>
        <begin position="66"/>
        <end position="113"/>
    </location>
</feature>
<evidence type="ECO:0000313" key="3">
    <source>
        <dbReference type="Proteomes" id="UP001620626"/>
    </source>
</evidence>
<protein>
    <submittedName>
        <fullName evidence="2">Uncharacterized protein</fullName>
    </submittedName>
</protein>
<comment type="caution">
    <text evidence="2">The sequence shown here is derived from an EMBL/GenBank/DDBJ whole genome shotgun (WGS) entry which is preliminary data.</text>
</comment>
<evidence type="ECO:0000256" key="1">
    <source>
        <dbReference type="SAM" id="MobiDB-lite"/>
    </source>
</evidence>
<gene>
    <name evidence="2" type="ORF">niasHT_017235</name>
</gene>
<keyword evidence="3" id="KW-1185">Reference proteome</keyword>
<reference evidence="2 3" key="1">
    <citation type="submission" date="2024-10" db="EMBL/GenBank/DDBJ databases">
        <authorList>
            <person name="Kim D."/>
        </authorList>
    </citation>
    <scope>NUCLEOTIDE SEQUENCE [LARGE SCALE GENOMIC DNA]</scope>
    <source>
        <strain evidence="2">BH-2024</strain>
    </source>
</reference>
<accession>A0ABD2L3M3</accession>